<keyword evidence="9" id="KW-1185">Reference proteome</keyword>
<evidence type="ECO:0000259" key="6">
    <source>
        <dbReference type="Pfam" id="PF08281"/>
    </source>
</evidence>
<dbReference type="GO" id="GO:0006352">
    <property type="term" value="P:DNA-templated transcription initiation"/>
    <property type="evidence" value="ECO:0007669"/>
    <property type="project" value="InterPro"/>
</dbReference>
<dbReference type="InterPro" id="IPR014284">
    <property type="entry name" value="RNA_pol_sigma-70_dom"/>
</dbReference>
<dbReference type="Pfam" id="PF08281">
    <property type="entry name" value="Sigma70_r4_2"/>
    <property type="match status" value="1"/>
</dbReference>
<dbReference type="SUPFAM" id="SSF88946">
    <property type="entry name" value="Sigma2 domain of RNA polymerase sigma factors"/>
    <property type="match status" value="1"/>
</dbReference>
<dbReference type="GO" id="GO:0003677">
    <property type="term" value="F:DNA binding"/>
    <property type="evidence" value="ECO:0007669"/>
    <property type="project" value="InterPro"/>
</dbReference>
<protein>
    <submittedName>
        <fullName evidence="8">RNA polymerase ECF family sigma subunit</fullName>
    </submittedName>
    <submittedName>
        <fullName evidence="7">RNA polymerase sigma factor</fullName>
    </submittedName>
</protein>
<keyword evidence="2" id="KW-0805">Transcription regulation</keyword>
<keyword evidence="3" id="KW-0731">Sigma factor</keyword>
<dbReference type="Proteomes" id="UP001276902">
    <property type="component" value="Unassembled WGS sequence"/>
</dbReference>
<dbReference type="NCBIfam" id="TIGR02937">
    <property type="entry name" value="sigma70-ECF"/>
    <property type="match status" value="1"/>
</dbReference>
<dbReference type="GO" id="GO:0016987">
    <property type="term" value="F:sigma factor activity"/>
    <property type="evidence" value="ECO:0007669"/>
    <property type="project" value="UniProtKB-KW"/>
</dbReference>
<dbReference type="SUPFAM" id="SSF88659">
    <property type="entry name" value="Sigma3 and sigma4 domains of RNA polymerase sigma factors"/>
    <property type="match status" value="1"/>
</dbReference>
<dbReference type="InterPro" id="IPR007627">
    <property type="entry name" value="RNA_pol_sigma70_r2"/>
</dbReference>
<proteinExistence type="inferred from homology"/>
<dbReference type="Proteomes" id="UP000247612">
    <property type="component" value="Unassembled WGS sequence"/>
</dbReference>
<evidence type="ECO:0000256" key="3">
    <source>
        <dbReference type="ARBA" id="ARBA00023082"/>
    </source>
</evidence>
<evidence type="ECO:0000313" key="8">
    <source>
        <dbReference type="EMBL" id="PXX79081.1"/>
    </source>
</evidence>
<evidence type="ECO:0000313" key="7">
    <source>
        <dbReference type="EMBL" id="MDY5167690.1"/>
    </source>
</evidence>
<evidence type="ECO:0000256" key="1">
    <source>
        <dbReference type="ARBA" id="ARBA00010641"/>
    </source>
</evidence>
<dbReference type="InterPro" id="IPR039425">
    <property type="entry name" value="RNA_pol_sigma-70-like"/>
</dbReference>
<dbReference type="InterPro" id="IPR013325">
    <property type="entry name" value="RNA_pol_sigma_r2"/>
</dbReference>
<dbReference type="AlphaFoldDB" id="A0A2V2FZ04"/>
<dbReference type="EMBL" id="QJKH01000006">
    <property type="protein sequence ID" value="PXX79081.1"/>
    <property type="molecule type" value="Genomic_DNA"/>
</dbReference>
<dbReference type="Gene3D" id="1.10.10.10">
    <property type="entry name" value="Winged helix-like DNA-binding domain superfamily/Winged helix DNA-binding domain"/>
    <property type="match status" value="1"/>
</dbReference>
<organism evidence="8 9">
    <name type="scientific">Dielma fastidiosa</name>
    <dbReference type="NCBI Taxonomy" id="1034346"/>
    <lineage>
        <taxon>Bacteria</taxon>
        <taxon>Bacillati</taxon>
        <taxon>Bacillota</taxon>
        <taxon>Erysipelotrichia</taxon>
        <taxon>Erysipelotrichales</taxon>
        <taxon>Erysipelotrichaceae</taxon>
        <taxon>Dielma</taxon>
    </lineage>
</organism>
<dbReference type="OrthoDB" id="9784984at2"/>
<dbReference type="InterPro" id="IPR036388">
    <property type="entry name" value="WH-like_DNA-bd_sf"/>
</dbReference>
<dbReference type="PANTHER" id="PTHR43133:SF53">
    <property type="entry name" value="ECF RNA POLYMERASE SIGMA-E FACTOR"/>
    <property type="match status" value="1"/>
</dbReference>
<evidence type="ECO:0000313" key="9">
    <source>
        <dbReference type="Proteomes" id="UP000247612"/>
    </source>
</evidence>
<comment type="similarity">
    <text evidence="1">Belongs to the sigma-70 factor family. ECF subfamily.</text>
</comment>
<gene>
    <name evidence="8" type="ORF">DES51_106200</name>
    <name evidence="7" type="ORF">MQE39_06070</name>
</gene>
<evidence type="ECO:0000256" key="2">
    <source>
        <dbReference type="ARBA" id="ARBA00023015"/>
    </source>
</evidence>
<dbReference type="Gene3D" id="1.10.1740.10">
    <property type="match status" value="1"/>
</dbReference>
<feature type="domain" description="RNA polymerase sigma factor 70 region 4 type 2" evidence="6">
    <location>
        <begin position="136"/>
        <end position="182"/>
    </location>
</feature>
<dbReference type="RefSeq" id="WP_022937569.1">
    <property type="nucleotide sequence ID" value="NZ_BAABZA010000001.1"/>
</dbReference>
<name>A0A2V2FZ04_9FIRM</name>
<evidence type="ECO:0000259" key="5">
    <source>
        <dbReference type="Pfam" id="PF04542"/>
    </source>
</evidence>
<reference evidence="7" key="2">
    <citation type="submission" date="2022-03" db="EMBL/GenBank/DDBJ databases">
        <title>First case of bacteraemia caused by Dielma fastidiosa in a patient hospitalised with diverticulitis.</title>
        <authorList>
            <person name="Forman-Ankjaer B."/>
            <person name="Hvid-Jensen F."/>
            <person name="Kobel C.M."/>
            <person name="Greve T."/>
        </authorList>
    </citation>
    <scope>NUCLEOTIDE SEQUENCE</scope>
    <source>
        <strain evidence="7">AUH_DF_2021</strain>
    </source>
</reference>
<evidence type="ECO:0000256" key="4">
    <source>
        <dbReference type="ARBA" id="ARBA00023163"/>
    </source>
</evidence>
<dbReference type="Pfam" id="PF04542">
    <property type="entry name" value="Sigma70_r2"/>
    <property type="match status" value="1"/>
</dbReference>
<dbReference type="InterPro" id="IPR013249">
    <property type="entry name" value="RNA_pol_sigma70_r4_t2"/>
</dbReference>
<keyword evidence="4" id="KW-0804">Transcription</keyword>
<comment type="caution">
    <text evidence="8">The sequence shown here is derived from an EMBL/GenBank/DDBJ whole genome shotgun (WGS) entry which is preliminary data.</text>
</comment>
<dbReference type="EMBL" id="JALDAW010000011">
    <property type="protein sequence ID" value="MDY5167690.1"/>
    <property type="molecule type" value="Genomic_DNA"/>
</dbReference>
<dbReference type="PANTHER" id="PTHR43133">
    <property type="entry name" value="RNA POLYMERASE ECF-TYPE SIGMA FACTO"/>
    <property type="match status" value="1"/>
</dbReference>
<dbReference type="STRING" id="1034346.GCA_000313565_01254"/>
<dbReference type="InterPro" id="IPR013324">
    <property type="entry name" value="RNA_pol_sigma_r3/r4-like"/>
</dbReference>
<reference evidence="8 9" key="1">
    <citation type="submission" date="2018-05" db="EMBL/GenBank/DDBJ databases">
        <title>Genomic Encyclopedia of Type Strains, Phase IV (KMG-IV): sequencing the most valuable type-strain genomes for metagenomic binning, comparative biology and taxonomic classification.</title>
        <authorList>
            <person name="Goeker M."/>
        </authorList>
    </citation>
    <scope>NUCLEOTIDE SEQUENCE [LARGE SCALE GENOMIC DNA]</scope>
    <source>
        <strain evidence="8 9">JC118</strain>
    </source>
</reference>
<feature type="domain" description="RNA polymerase sigma-70 region 2" evidence="5">
    <location>
        <begin position="27"/>
        <end position="84"/>
    </location>
</feature>
<sequence>MDKKNEQELIQAAIQGDSGALEELLLSVRDQIFTLALRMLGSVADAEDAASEILIKVMCNLSAFRQESAFSTWVYRIAVNTLLTTRKSMFADQPLSFEIMGQDIEAGYIEASQKDTCGVDHEVLADELKLSCTNVMLQCLKPEDRCIFILGTMFKLDSQNAADILNISAENYRQRLSRSRKKVGDFLKQYCGLVNKDSCSCQKRLGVAIKTHRLNPQHLEYSDHVKIENFIQNMEDLDEISDVYREEVRFCSHLEIKEFLKKLLQSRQLNEVMNEGRETA</sequence>
<accession>A0A2V2FZ04</accession>